<evidence type="ECO:0000313" key="3">
    <source>
        <dbReference type="EMBL" id="KAJ2750387.1"/>
    </source>
</evidence>
<gene>
    <name evidence="3" type="ORF">GGI19_005135</name>
</gene>
<feature type="domain" description="Tag1-like fifth Ig-like" evidence="2">
    <location>
        <begin position="720"/>
        <end position="831"/>
    </location>
</feature>
<proteinExistence type="predicted"/>
<dbReference type="PANTHER" id="PTHR35895:SF1">
    <property type="entry name" value="LIPID-BINDING SERUM GLYCOPROTEIN C-TERMINAL DOMAIN-CONTAINING PROTEIN"/>
    <property type="match status" value="1"/>
</dbReference>
<reference evidence="3" key="1">
    <citation type="submission" date="2022-07" db="EMBL/GenBank/DDBJ databases">
        <title>Phylogenomic reconstructions and comparative analyses of Kickxellomycotina fungi.</title>
        <authorList>
            <person name="Reynolds N.K."/>
            <person name="Stajich J.E."/>
            <person name="Barry K."/>
            <person name="Grigoriev I.V."/>
            <person name="Crous P."/>
            <person name="Smith M.E."/>
        </authorList>
    </citation>
    <scope>NUCLEOTIDE SEQUENCE</scope>
    <source>
        <strain evidence="3">BCRC 34297</strain>
    </source>
</reference>
<comment type="caution">
    <text evidence="3">The sequence shown here is derived from an EMBL/GenBank/DDBJ whole genome shotgun (WGS) entry which is preliminary data.</text>
</comment>
<sequence>MPDNNNDNDDALSPLPTPEQQLLQSSLATAAIYNDSESEHAPLLPLPDDTTFASPLERRQTCPAPEESGSRIAVTVARYVTPILGACLAASCLAIGVYILYILCHIPSIILAVRGSEPELINASLIDMSDESIVISACLRFPHWGSRPALVSYANATVFHDGDAVGWLRIDDLVVANSQTNLSIQEVFHISDQHALERLASDVAVSRRVAVSIRATVDLSGFGQYLPVISVRHSLDVALPPPPAIQLVAVDGLKGPIPDATQGGVTVRATILTTLPPGFTANIDALRFDVGYNGVSIASADIGPVSIAATGAAAIPASVNIKQIAGQQHEDALADMVRNIAAGKGAELSISGAPSTDYQTAPSWLRRALFNVVVPFNASLAQLPLGQLPSIGAFVNDIVVNRLYAFWSAEDSFNPRASLAGHALVSLPNPTDADITLDVESLVGRLELLDESLRVFAVVDTTTAPILVSQTAPSAFNVSCDFDNLGLGVISGREQEFTHTMKKALVDRHLTVGVNGSLNISFITSIGRLRVDMLHIFTHIDYQLESSSLSAQVSDDALDVDYVGASSPRQRNLEPNKVPEIRVSRIRITNTTKYLVAAEIGLDIDNPLSYGVYMSDLALMIRYSGLHIATVGVKELSLECGLNNATVYVDFHNHPNDPRQQMLFLEASSGKRVDIELVGFPNCTSIAPLEASLRHFSQRITIDPSRVDNRRNGPVSVKLPRVLREAVFHIFGMSAEATVVNPVSGADIWLQSIEAIGYYKGDIPLGSLQYNFVSDSTGNGFLVPFNRAVTTPRLPITANETSIGWDVVRKAIGGTLGVDVFTNLQVLVGNAPLNLTVLGRGAPVKVRF</sequence>
<dbReference type="InterPro" id="IPR059066">
    <property type="entry name" value="Ig_Tag1-like_5th"/>
</dbReference>
<evidence type="ECO:0000313" key="4">
    <source>
        <dbReference type="Proteomes" id="UP001140011"/>
    </source>
</evidence>
<evidence type="ECO:0000259" key="2">
    <source>
        <dbReference type="Pfam" id="PF26153"/>
    </source>
</evidence>
<keyword evidence="1" id="KW-1133">Transmembrane helix</keyword>
<organism evidence="3 4">
    <name type="scientific">Coemansia pectinata</name>
    <dbReference type="NCBI Taxonomy" id="1052879"/>
    <lineage>
        <taxon>Eukaryota</taxon>
        <taxon>Fungi</taxon>
        <taxon>Fungi incertae sedis</taxon>
        <taxon>Zoopagomycota</taxon>
        <taxon>Kickxellomycotina</taxon>
        <taxon>Kickxellomycetes</taxon>
        <taxon>Kickxellales</taxon>
        <taxon>Kickxellaceae</taxon>
        <taxon>Coemansia</taxon>
    </lineage>
</organism>
<protein>
    <recommendedName>
        <fullName evidence="2">Tag1-like fifth Ig-like domain-containing protein</fullName>
    </recommendedName>
</protein>
<accession>A0A9W8L7S0</accession>
<dbReference type="PANTHER" id="PTHR35895">
    <property type="entry name" value="CHROMOSOME 16, WHOLE GENOME SHOTGUN SEQUENCE"/>
    <property type="match status" value="1"/>
</dbReference>
<keyword evidence="1" id="KW-0472">Membrane</keyword>
<dbReference type="Pfam" id="PF26153">
    <property type="entry name" value="LEA-2L_5"/>
    <property type="match status" value="1"/>
</dbReference>
<keyword evidence="4" id="KW-1185">Reference proteome</keyword>
<name>A0A9W8L7S0_9FUNG</name>
<dbReference type="AlphaFoldDB" id="A0A9W8L7S0"/>
<feature type="transmembrane region" description="Helical" evidence="1">
    <location>
        <begin position="79"/>
        <end position="103"/>
    </location>
</feature>
<dbReference type="Proteomes" id="UP001140011">
    <property type="component" value="Unassembled WGS sequence"/>
</dbReference>
<evidence type="ECO:0000256" key="1">
    <source>
        <dbReference type="SAM" id="Phobius"/>
    </source>
</evidence>
<dbReference type="EMBL" id="JANBUH010000571">
    <property type="protein sequence ID" value="KAJ2750387.1"/>
    <property type="molecule type" value="Genomic_DNA"/>
</dbReference>
<keyword evidence="1" id="KW-0812">Transmembrane</keyword>
<dbReference type="OrthoDB" id="5596576at2759"/>
<dbReference type="InterPro" id="IPR046368">
    <property type="entry name" value="Tag1"/>
</dbReference>
<dbReference type="GO" id="GO:0000329">
    <property type="term" value="C:fungal-type vacuole membrane"/>
    <property type="evidence" value="ECO:0007669"/>
    <property type="project" value="InterPro"/>
</dbReference>